<keyword evidence="1" id="KW-0472">Membrane</keyword>
<evidence type="ECO:0000313" key="3">
    <source>
        <dbReference type="Proteomes" id="UP000321083"/>
    </source>
</evidence>
<dbReference type="AlphaFoldDB" id="A0A5C6M1P4"/>
<reference evidence="2 3" key="1">
    <citation type="submission" date="2019-08" db="EMBL/GenBank/DDBJ databases">
        <title>100 year-old enigma solved: identification of Planctomyces bekefii, the type genus and species of the phylum Planctomycetes.</title>
        <authorList>
            <person name="Svetlana D.N."/>
            <person name="Overmann J."/>
        </authorList>
    </citation>
    <scope>NUCLEOTIDE SEQUENCE [LARGE SCALE GENOMIC DNA]</scope>
    <source>
        <strain evidence="2">Phe10_nw2017</strain>
    </source>
</reference>
<accession>A0A5C6M1P4</accession>
<evidence type="ECO:0008006" key="4">
    <source>
        <dbReference type="Google" id="ProtNLM"/>
    </source>
</evidence>
<sequence>MSSTQRGKRPVFTVAIVIVGSVLAGCGGLLVMSLAAPAPGNLGVRGGRLAACPGSPNCVSTQAENQEHWIEPLQTEAADDSAISLLVEIMREQPRTTIVEQTGDYLRVEFRSFLFRFCDDVEFYHDRRSGLVHFRSASRVGHSDLGVNRRRMEQIREQFQRRLAAAGGAAVESRGRVLELAGVR</sequence>
<evidence type="ECO:0000313" key="2">
    <source>
        <dbReference type="EMBL" id="TWW08676.1"/>
    </source>
</evidence>
<evidence type="ECO:0000256" key="1">
    <source>
        <dbReference type="SAM" id="Phobius"/>
    </source>
</evidence>
<dbReference type="EMBL" id="SRHE01000554">
    <property type="protein sequence ID" value="TWW08676.1"/>
    <property type="molecule type" value="Genomic_DNA"/>
</dbReference>
<dbReference type="Pfam" id="PF07386">
    <property type="entry name" value="DUF1499"/>
    <property type="match status" value="1"/>
</dbReference>
<protein>
    <recommendedName>
        <fullName evidence="4">DUF1499 domain-containing protein</fullName>
    </recommendedName>
</protein>
<name>A0A5C6M1P4_9PLAN</name>
<dbReference type="Proteomes" id="UP000321083">
    <property type="component" value="Unassembled WGS sequence"/>
</dbReference>
<dbReference type="PROSITE" id="PS51257">
    <property type="entry name" value="PROKAR_LIPOPROTEIN"/>
    <property type="match status" value="1"/>
</dbReference>
<dbReference type="InterPro" id="IPR010865">
    <property type="entry name" value="DUF1499"/>
</dbReference>
<dbReference type="PANTHER" id="PTHR34801">
    <property type="entry name" value="EXPRESSED PROTEIN"/>
    <property type="match status" value="1"/>
</dbReference>
<reference evidence="2 3" key="2">
    <citation type="submission" date="2019-08" db="EMBL/GenBank/DDBJ databases">
        <authorList>
            <person name="Henke P."/>
        </authorList>
    </citation>
    <scope>NUCLEOTIDE SEQUENCE [LARGE SCALE GENOMIC DNA]</scope>
    <source>
        <strain evidence="2">Phe10_nw2017</strain>
    </source>
</reference>
<keyword evidence="3" id="KW-1185">Reference proteome</keyword>
<dbReference type="PANTHER" id="PTHR34801:SF6">
    <property type="entry name" value="SLL1620 PROTEIN"/>
    <property type="match status" value="1"/>
</dbReference>
<keyword evidence="1" id="KW-0812">Transmembrane</keyword>
<feature type="transmembrane region" description="Helical" evidence="1">
    <location>
        <begin position="12"/>
        <end position="35"/>
    </location>
</feature>
<keyword evidence="1" id="KW-1133">Transmembrane helix</keyword>
<gene>
    <name evidence="2" type="ORF">E3A20_21960</name>
</gene>
<comment type="caution">
    <text evidence="2">The sequence shown here is derived from an EMBL/GenBank/DDBJ whole genome shotgun (WGS) entry which is preliminary data.</text>
</comment>
<proteinExistence type="predicted"/>
<organism evidence="2 3">
    <name type="scientific">Planctomyces bekefii</name>
    <dbReference type="NCBI Taxonomy" id="1653850"/>
    <lineage>
        <taxon>Bacteria</taxon>
        <taxon>Pseudomonadati</taxon>
        <taxon>Planctomycetota</taxon>
        <taxon>Planctomycetia</taxon>
        <taxon>Planctomycetales</taxon>
        <taxon>Planctomycetaceae</taxon>
        <taxon>Planctomyces</taxon>
    </lineage>
</organism>